<protein>
    <submittedName>
        <fullName evidence="1">Uncharacterized protein</fullName>
    </submittedName>
</protein>
<dbReference type="AlphaFoldDB" id="A0A0H4VMN5"/>
<gene>
    <name evidence="1" type="ORF">TH63_04340</name>
</gene>
<dbReference type="PATRIC" id="fig|1379910.4.peg.945"/>
<organism evidence="1 2">
    <name type="scientific">Rufibacter radiotolerans</name>
    <dbReference type="NCBI Taxonomy" id="1379910"/>
    <lineage>
        <taxon>Bacteria</taxon>
        <taxon>Pseudomonadati</taxon>
        <taxon>Bacteroidota</taxon>
        <taxon>Cytophagia</taxon>
        <taxon>Cytophagales</taxon>
        <taxon>Hymenobacteraceae</taxon>
        <taxon>Rufibacter</taxon>
    </lineage>
</organism>
<reference evidence="1 2" key="1">
    <citation type="submission" date="2015-01" db="EMBL/GenBank/DDBJ databases">
        <title>Rufibacter sp./DG31D/ whole genome sequencing.</title>
        <authorList>
            <person name="Kim M.K."/>
            <person name="Srinivasan S."/>
            <person name="Lee J.-J."/>
        </authorList>
    </citation>
    <scope>NUCLEOTIDE SEQUENCE [LARGE SCALE GENOMIC DNA]</scope>
    <source>
        <strain evidence="1 2">DG31D</strain>
    </source>
</reference>
<accession>A0A0H4VMN5</accession>
<evidence type="ECO:0000313" key="1">
    <source>
        <dbReference type="EMBL" id="AKQ45034.1"/>
    </source>
</evidence>
<dbReference type="STRING" id="1379910.TH63_04340"/>
<name>A0A0H4VMN5_9BACT</name>
<proteinExistence type="predicted"/>
<keyword evidence="2" id="KW-1185">Reference proteome</keyword>
<dbReference type="KEGG" id="ruf:TH63_04340"/>
<sequence>MVLLSLDSCSQKNLAGYYSSNVADLGFFVTRIQLNKDSTFKYEFSGELSHNKGTGKYRVEDVSVIHLDFEPEHSADSVDLIARTLSSNGYRPKRFLFKNGKLYSFHLDGHVVKQGQGLSRRRKYLFFGERYMTTRKMYLKKRKGKELLWRGEKNCSGEVKKMPAANIV</sequence>
<dbReference type="EMBL" id="CP010777">
    <property type="protein sequence ID" value="AKQ45034.1"/>
    <property type="molecule type" value="Genomic_DNA"/>
</dbReference>
<dbReference type="Proteomes" id="UP000036458">
    <property type="component" value="Chromosome"/>
</dbReference>
<evidence type="ECO:0000313" key="2">
    <source>
        <dbReference type="Proteomes" id="UP000036458"/>
    </source>
</evidence>